<evidence type="ECO:0000256" key="8">
    <source>
        <dbReference type="ARBA" id="ARBA00022771"/>
    </source>
</evidence>
<feature type="region of interest" description="Disordered" evidence="15">
    <location>
        <begin position="304"/>
        <end position="383"/>
    </location>
</feature>
<evidence type="ECO:0000256" key="11">
    <source>
        <dbReference type="ARBA" id="ARBA00022807"/>
    </source>
</evidence>
<dbReference type="Gene3D" id="3.90.70.10">
    <property type="entry name" value="Cysteine proteinases"/>
    <property type="match status" value="2"/>
</dbReference>
<evidence type="ECO:0000313" key="18">
    <source>
        <dbReference type="Proteomes" id="UP000288216"/>
    </source>
</evidence>
<comment type="similarity">
    <text evidence="14">Belongs to the peptidase C19 family.</text>
</comment>
<evidence type="ECO:0000256" key="6">
    <source>
        <dbReference type="ARBA" id="ARBA00022670"/>
    </source>
</evidence>
<comment type="catalytic activity">
    <reaction evidence="1 14">
        <text>Thiol-dependent hydrolysis of ester, thioester, amide, peptide and isopeptide bonds formed by the C-terminal Gly of ubiquitin (a 76-residue protein attached to proteins as an intracellular targeting signal).</text>
        <dbReference type="EC" id="3.4.19.12"/>
    </reaction>
</comment>
<keyword evidence="7" id="KW-0479">Metal-binding</keyword>
<evidence type="ECO:0000256" key="2">
    <source>
        <dbReference type="ARBA" id="ARBA00004123"/>
    </source>
</evidence>
<keyword evidence="9 14" id="KW-0833">Ubl conjugation pathway</keyword>
<dbReference type="PANTHER" id="PTHR21646">
    <property type="entry name" value="UBIQUITIN CARBOXYL-TERMINAL HYDROLASE"/>
    <property type="match status" value="1"/>
</dbReference>
<dbReference type="GO" id="GO:0016579">
    <property type="term" value="P:protein deubiquitination"/>
    <property type="evidence" value="ECO:0007669"/>
    <property type="project" value="InterPro"/>
</dbReference>
<evidence type="ECO:0000256" key="15">
    <source>
        <dbReference type="SAM" id="MobiDB-lite"/>
    </source>
</evidence>
<dbReference type="InterPro" id="IPR001394">
    <property type="entry name" value="Peptidase_C19_UCH"/>
</dbReference>
<evidence type="ECO:0000256" key="14">
    <source>
        <dbReference type="RuleBase" id="RU366025"/>
    </source>
</evidence>
<keyword evidence="10 14" id="KW-0378">Hydrolase</keyword>
<proteinExistence type="inferred from homology"/>
<name>A0A401NY28_SCYTO</name>
<dbReference type="CDD" id="cd02667">
    <property type="entry name" value="Peptidase_C19K"/>
    <property type="match status" value="1"/>
</dbReference>
<dbReference type="GO" id="GO:0004843">
    <property type="term" value="F:cysteine-type deubiquitinase activity"/>
    <property type="evidence" value="ECO:0007669"/>
    <property type="project" value="UniProtKB-UniRule"/>
</dbReference>
<evidence type="ECO:0000256" key="4">
    <source>
        <dbReference type="ARBA" id="ARBA00004496"/>
    </source>
</evidence>
<keyword evidence="13" id="KW-0539">Nucleus</keyword>
<dbReference type="Proteomes" id="UP000288216">
    <property type="component" value="Unassembled WGS sequence"/>
</dbReference>
<dbReference type="STRING" id="75743.A0A401NY28"/>
<dbReference type="GO" id="GO:0005737">
    <property type="term" value="C:cytoplasm"/>
    <property type="evidence" value="ECO:0007669"/>
    <property type="project" value="UniProtKB-SubCell"/>
</dbReference>
<dbReference type="InterPro" id="IPR050185">
    <property type="entry name" value="Ub_carboxyl-term_hydrolase"/>
</dbReference>
<evidence type="ECO:0000256" key="3">
    <source>
        <dbReference type="ARBA" id="ARBA00004437"/>
    </source>
</evidence>
<reference evidence="17 18" key="1">
    <citation type="journal article" date="2018" name="Nat. Ecol. Evol.">
        <title>Shark genomes provide insights into elasmobranch evolution and the origin of vertebrates.</title>
        <authorList>
            <person name="Hara Y"/>
            <person name="Yamaguchi K"/>
            <person name="Onimaru K"/>
            <person name="Kadota M"/>
            <person name="Koyanagi M"/>
            <person name="Keeley SD"/>
            <person name="Tatsumi K"/>
            <person name="Tanaka K"/>
            <person name="Motone F"/>
            <person name="Kageyama Y"/>
            <person name="Nozu R"/>
            <person name="Adachi N"/>
            <person name="Nishimura O"/>
            <person name="Nakagawa R"/>
            <person name="Tanegashima C"/>
            <person name="Kiyatake I"/>
            <person name="Matsumoto R"/>
            <person name="Murakumo K"/>
            <person name="Nishida K"/>
            <person name="Terakita A"/>
            <person name="Kuratani S"/>
            <person name="Sato K"/>
            <person name="Hyodo S Kuraku.S."/>
        </authorList>
    </citation>
    <scope>NUCLEOTIDE SEQUENCE [LARGE SCALE GENOMIC DNA]</scope>
</reference>
<dbReference type="EC" id="3.4.19.12" evidence="14"/>
<keyword evidence="11 14" id="KW-0788">Thiol protease</keyword>
<dbReference type="InterPro" id="IPR038765">
    <property type="entry name" value="Papain-like_cys_pep_sf"/>
</dbReference>
<keyword evidence="12" id="KW-0862">Zinc</keyword>
<dbReference type="PROSITE" id="PS00972">
    <property type="entry name" value="USP_1"/>
    <property type="match status" value="1"/>
</dbReference>
<feature type="region of interest" description="Disordered" evidence="15">
    <location>
        <begin position="239"/>
        <end position="273"/>
    </location>
</feature>
<dbReference type="FunFam" id="3.90.70.10:FF:000102">
    <property type="entry name" value="Ubiquitinyl hydrolase 1"/>
    <property type="match status" value="1"/>
</dbReference>
<evidence type="ECO:0000256" key="5">
    <source>
        <dbReference type="ARBA" id="ARBA00022490"/>
    </source>
</evidence>
<evidence type="ECO:0000256" key="7">
    <source>
        <dbReference type="ARBA" id="ARBA00022723"/>
    </source>
</evidence>
<keyword evidence="8" id="KW-0863">Zinc-finger</keyword>
<evidence type="ECO:0000313" key="17">
    <source>
        <dbReference type="EMBL" id="GCB65773.1"/>
    </source>
</evidence>
<dbReference type="Pfam" id="PF00443">
    <property type="entry name" value="UCH"/>
    <property type="match status" value="1"/>
</dbReference>
<dbReference type="AlphaFoldDB" id="A0A401NY28"/>
<comment type="subcellular location">
    <subcellularLocation>
        <location evidence="4">Cytoplasm</location>
    </subcellularLocation>
    <subcellularLocation>
        <location evidence="2">Nucleus</location>
    </subcellularLocation>
    <subcellularLocation>
        <location evidence="3">Photoreceptor inner segment</location>
    </subcellularLocation>
</comment>
<dbReference type="PROSITE" id="PS50235">
    <property type="entry name" value="USP_3"/>
    <property type="match status" value="1"/>
</dbReference>
<accession>A0A401NY28</accession>
<dbReference type="OrthoDB" id="2020758at2759"/>
<evidence type="ECO:0000256" key="13">
    <source>
        <dbReference type="ARBA" id="ARBA00023242"/>
    </source>
</evidence>
<evidence type="ECO:0000256" key="10">
    <source>
        <dbReference type="ARBA" id="ARBA00022801"/>
    </source>
</evidence>
<organism evidence="17 18">
    <name type="scientific">Scyliorhinus torazame</name>
    <name type="common">Cloudy catshark</name>
    <name type="synonym">Catulus torazame</name>
    <dbReference type="NCBI Taxonomy" id="75743"/>
    <lineage>
        <taxon>Eukaryota</taxon>
        <taxon>Metazoa</taxon>
        <taxon>Chordata</taxon>
        <taxon>Craniata</taxon>
        <taxon>Vertebrata</taxon>
        <taxon>Chondrichthyes</taxon>
        <taxon>Elasmobranchii</taxon>
        <taxon>Galeomorphii</taxon>
        <taxon>Galeoidea</taxon>
        <taxon>Carcharhiniformes</taxon>
        <taxon>Scyliorhinidae</taxon>
        <taxon>Scyliorhinus</taxon>
    </lineage>
</organism>
<feature type="compositionally biased region" description="Polar residues" evidence="15">
    <location>
        <begin position="256"/>
        <end position="272"/>
    </location>
</feature>
<dbReference type="InterPro" id="IPR028889">
    <property type="entry name" value="USP"/>
</dbReference>
<dbReference type="PANTHER" id="PTHR21646:SF34">
    <property type="entry name" value="UBIQUITIN CARBOXYL-TERMINAL HYDROLASE 45"/>
    <property type="match status" value="1"/>
</dbReference>
<dbReference type="GO" id="GO:0001917">
    <property type="term" value="C:photoreceptor inner segment"/>
    <property type="evidence" value="ECO:0007669"/>
    <property type="project" value="UniProtKB-SubCell"/>
</dbReference>
<feature type="compositionally biased region" description="Polar residues" evidence="15">
    <location>
        <begin position="339"/>
        <end position="348"/>
    </location>
</feature>
<dbReference type="EMBL" id="BFAA01005596">
    <property type="protein sequence ID" value="GCB65773.1"/>
    <property type="molecule type" value="Genomic_DNA"/>
</dbReference>
<evidence type="ECO:0000256" key="9">
    <source>
        <dbReference type="ARBA" id="ARBA00022786"/>
    </source>
</evidence>
<comment type="caution">
    <text evidence="17">The sequence shown here is derived from an EMBL/GenBank/DDBJ whole genome shotgun (WGS) entry which is preliminary data.</text>
</comment>
<dbReference type="GO" id="GO:0008270">
    <property type="term" value="F:zinc ion binding"/>
    <property type="evidence" value="ECO:0007669"/>
    <property type="project" value="UniProtKB-KW"/>
</dbReference>
<evidence type="ECO:0000256" key="1">
    <source>
        <dbReference type="ARBA" id="ARBA00000707"/>
    </source>
</evidence>
<evidence type="ECO:0000256" key="12">
    <source>
        <dbReference type="ARBA" id="ARBA00022833"/>
    </source>
</evidence>
<dbReference type="GO" id="GO:0005634">
    <property type="term" value="C:nucleus"/>
    <property type="evidence" value="ECO:0007669"/>
    <property type="project" value="UniProtKB-SubCell"/>
</dbReference>
<keyword evidence="18" id="KW-1185">Reference proteome</keyword>
<feature type="domain" description="USP" evidence="16">
    <location>
        <begin position="34"/>
        <end position="671"/>
    </location>
</feature>
<gene>
    <name evidence="17" type="ORF">scyTo_0011912</name>
</gene>
<keyword evidence="5" id="KW-0963">Cytoplasm</keyword>
<sequence>GLNSKLMKVRDENSDSSETVRGKHIINNASVPVKGLCNLGNTCFFNAVMQNVAQTHLLSDLMHEMKEKGTKLKICPPTETNLDPLMIILPSPGSLTSAVYLFLHSMKEAGKGPLVPRILFSQLCQKAPRFRGFQQQDSQELLHYLLDAMRIEETKRIQSAILKAFNSPTVKTADEETKQKVKVYGREGVKMNFIDQIFVGELINTIMCEECSHISTVKEPFIDLSLPIIEERAAKPIPSGKINKNQKAKDTENEENTLVSSKQDTSATSVSQIKYKPKISKKPIATTYMPSHENKQRVKEIMRSVDDDDDERNWRAAAEQSNGHQEEESDLSLCCQNLVEVNNLSQSEGSDKDGNQSDGSNDADSEASETENPSKPVESLSCGTDSRFDLTAANHKLSNSNLAQEFNCNDSISSAVSKLNLGCTKNENQTIDSVYEEKTDYVSSSIQDSKERSVVSKKTVTAFQTLSQNYDARPKECSLQSCLRQFTSVDLLMGNNKLLCEKCTEKRQKQQKKLHSEEKKSDLMYTNARKQMLISAVPPVLNLHLKRFHQTDLNLRKINRHVEFPLVLDLAPFCSSNCKNVGEGNKVLYSLYGVVEHSGSMRGGHYTAYVQVRAANKKLSEHISGNKNIPGFRDVGAPPGQWVYVNDTHVQTVPEARVLNAQAYLLFYEQLL</sequence>
<feature type="non-terminal residue" evidence="17">
    <location>
        <position position="1"/>
    </location>
</feature>
<dbReference type="GO" id="GO:0006508">
    <property type="term" value="P:proteolysis"/>
    <property type="evidence" value="ECO:0007669"/>
    <property type="project" value="UniProtKB-KW"/>
</dbReference>
<dbReference type="SUPFAM" id="SSF54001">
    <property type="entry name" value="Cysteine proteinases"/>
    <property type="match status" value="1"/>
</dbReference>
<dbReference type="InterPro" id="IPR018200">
    <property type="entry name" value="USP_CS"/>
</dbReference>
<dbReference type="PROSITE" id="PS00973">
    <property type="entry name" value="USP_2"/>
    <property type="match status" value="1"/>
</dbReference>
<dbReference type="FunFam" id="3.90.70.10:FF:000129">
    <property type="entry name" value="Ubiquitinyl hydrolase 1"/>
    <property type="match status" value="1"/>
</dbReference>
<keyword evidence="6 14" id="KW-0645">Protease</keyword>
<evidence type="ECO:0000259" key="16">
    <source>
        <dbReference type="PROSITE" id="PS50235"/>
    </source>
</evidence>
<protein>
    <recommendedName>
        <fullName evidence="14">Ubiquitin carboxyl-terminal hydrolase</fullName>
        <ecNumber evidence="14">3.4.19.12</ecNumber>
    </recommendedName>
</protein>
<dbReference type="OMA" id="GHLSKTY"/>